<comment type="caution">
    <text evidence="2">The sequence shown here is derived from an EMBL/GenBank/DDBJ whole genome shotgun (WGS) entry which is preliminary data.</text>
</comment>
<dbReference type="NCBIfam" id="NF040521">
    <property type="entry name" value="C45_proenzyme"/>
    <property type="match status" value="1"/>
</dbReference>
<feature type="domain" description="Peptidase C45 hydrolase" evidence="1">
    <location>
        <begin position="133"/>
        <end position="350"/>
    </location>
</feature>
<dbReference type="RefSeq" id="WP_141363753.1">
    <property type="nucleotide sequence ID" value="NZ_BAAAJL010000003.1"/>
</dbReference>
<dbReference type="Gene3D" id="1.10.10.2120">
    <property type="match status" value="1"/>
</dbReference>
<dbReference type="InterPro" id="IPR047801">
    <property type="entry name" value="Peptidase_C45"/>
</dbReference>
<dbReference type="Gene3D" id="3.60.60.10">
    <property type="entry name" value="Penicillin V Acylase, Chain A"/>
    <property type="match status" value="1"/>
</dbReference>
<dbReference type="Pfam" id="PF03417">
    <property type="entry name" value="AAT"/>
    <property type="match status" value="1"/>
</dbReference>
<reference evidence="2 3" key="1">
    <citation type="submission" date="2019-06" db="EMBL/GenBank/DDBJ databases">
        <title>Whole genome shotgun sequence of Glutamicibacter uratoxydans NBRC 15515.</title>
        <authorList>
            <person name="Hosoyama A."/>
            <person name="Uohara A."/>
            <person name="Ohji S."/>
            <person name="Ichikawa N."/>
        </authorList>
    </citation>
    <scope>NUCLEOTIDE SEQUENCE [LARGE SCALE GENOMIC DNA]</scope>
    <source>
        <strain evidence="2 3">NBRC 15515</strain>
    </source>
</reference>
<dbReference type="PANTHER" id="PTHR34180">
    <property type="entry name" value="PEPTIDASE C45"/>
    <property type="match status" value="1"/>
</dbReference>
<name>A0A4Y4DN88_GLUUR</name>
<dbReference type="Proteomes" id="UP000316612">
    <property type="component" value="Unassembled WGS sequence"/>
</dbReference>
<protein>
    <submittedName>
        <fullName evidence="2">Peptidase C45</fullName>
    </submittedName>
</protein>
<dbReference type="EMBL" id="BJNY01000008">
    <property type="protein sequence ID" value="GED06067.1"/>
    <property type="molecule type" value="Genomic_DNA"/>
</dbReference>
<dbReference type="InterPro" id="IPR005079">
    <property type="entry name" value="Peptidase_C45_hydrolase"/>
</dbReference>
<evidence type="ECO:0000313" key="2">
    <source>
        <dbReference type="EMBL" id="GED06067.1"/>
    </source>
</evidence>
<evidence type="ECO:0000313" key="3">
    <source>
        <dbReference type="Proteomes" id="UP000316612"/>
    </source>
</evidence>
<keyword evidence="3" id="KW-1185">Reference proteome</keyword>
<dbReference type="PANTHER" id="PTHR34180:SF1">
    <property type="entry name" value="BETA-ALANYL-DOPAMINE_CARCININE HYDROLASE"/>
    <property type="match status" value="1"/>
</dbReference>
<dbReference type="OrthoDB" id="8109453at2"/>
<accession>A0A4Y4DN88</accession>
<dbReference type="InterPro" id="IPR047794">
    <property type="entry name" value="C45_proenzyme-like"/>
</dbReference>
<evidence type="ECO:0000259" key="1">
    <source>
        <dbReference type="Pfam" id="PF03417"/>
    </source>
</evidence>
<gene>
    <name evidence="2" type="ORF">AUR04nite_15990</name>
</gene>
<organism evidence="2 3">
    <name type="scientific">Glutamicibacter uratoxydans</name>
    <name type="common">Arthrobacter uratoxydans</name>
    <dbReference type="NCBI Taxonomy" id="43667"/>
    <lineage>
        <taxon>Bacteria</taxon>
        <taxon>Bacillati</taxon>
        <taxon>Actinomycetota</taxon>
        <taxon>Actinomycetes</taxon>
        <taxon>Micrococcales</taxon>
        <taxon>Micrococcaceae</taxon>
        <taxon>Glutamicibacter</taxon>
    </lineage>
</organism>
<proteinExistence type="predicted"/>
<dbReference type="AlphaFoldDB" id="A0A4Y4DN88"/>
<sequence>MTAFPAPRPAQRPQVQINSTDPLLRGRQRGEQLGASLASGFEVYERFFSLGGLAPAQIRSMAEQALEDVNNFAPQLAQEILGTAQGAGLEPWQVGALNARTEILAASKTTGPGECSTIVRTAGTAQTPEIFGVQTWDWHVELAEFWHTQQVAGAAHSFAGITEHGILSKIGINDAGLALHFNILGHEDDGVGGIPMHVLSAYVLQNAGSTAEAVELVRSAPIKSSGSFALFDEHSATLLDMTPHGVFEVPQLQAGLHLRTNHFLTEEPKAKEKNWLYQPDSSQRFDFLAQRLSQNLPQSASQVFDSMLTAPGEPAVTCVPDMALPMGQRWASLATVILEPAARTARVLDGTPAEGETRPWYTLDA</sequence>